<keyword evidence="5" id="KW-0560">Oxidoreductase</keyword>
<dbReference type="PANTHER" id="PTHR11748">
    <property type="entry name" value="D-LACTATE DEHYDROGENASE"/>
    <property type="match status" value="1"/>
</dbReference>
<dbReference type="EMBL" id="JBHTCH010000004">
    <property type="protein sequence ID" value="MFC7359344.1"/>
    <property type="molecule type" value="Genomic_DNA"/>
</dbReference>
<keyword evidence="7" id="KW-0411">Iron-sulfur</keyword>
<dbReference type="PROSITE" id="PS51387">
    <property type="entry name" value="FAD_PCMH"/>
    <property type="match status" value="1"/>
</dbReference>
<dbReference type="Pfam" id="PF02754">
    <property type="entry name" value="CCG"/>
    <property type="match status" value="1"/>
</dbReference>
<evidence type="ECO:0000313" key="11">
    <source>
        <dbReference type="Proteomes" id="UP001596524"/>
    </source>
</evidence>
<dbReference type="Pfam" id="PF01565">
    <property type="entry name" value="FAD_binding_4"/>
    <property type="match status" value="1"/>
</dbReference>
<evidence type="ECO:0000256" key="7">
    <source>
        <dbReference type="ARBA" id="ARBA00023014"/>
    </source>
</evidence>
<comment type="cofactor">
    <cofactor evidence="1">
        <name>FAD</name>
        <dbReference type="ChEBI" id="CHEBI:57692"/>
    </cofactor>
</comment>
<dbReference type="Gene3D" id="3.30.70.2740">
    <property type="match status" value="1"/>
</dbReference>
<evidence type="ECO:0000256" key="3">
    <source>
        <dbReference type="ARBA" id="ARBA00022723"/>
    </source>
</evidence>
<evidence type="ECO:0000256" key="5">
    <source>
        <dbReference type="ARBA" id="ARBA00023002"/>
    </source>
</evidence>
<dbReference type="InterPro" id="IPR016164">
    <property type="entry name" value="FAD-linked_Oxase-like_C"/>
</dbReference>
<sequence length="960" mass="102998">MAETLGERGDTVGALAQMRRDGVVVDDSSLTGSLYSSDASVYRLVPAGVAFPRTADEVETIVRACRDHDVPLTSRGAGTSIAGNAIGTGIIIDHSKHLNSVLSIDTEQRSARVQPGVAHATLQRHAAVHDLRFGPDPSSHTRCTIGGMIGNNACGSRALGYGRTSDNVRGLHVLTASGEHIRTGTLASPEHSNSRTLDELRDTVAGSLATIRTEFGQFGRQVSGYSLEHLLPENGFDVTKALVGTEGTLGVILEADVRLVRDAPHRVMIVLGFTDMIAAAHAVPHILPFSPIACEGLDRRITDVVAATRGPAAVPELPAGGGWLFVELAGDNLDELLASAGAVRAASGALDGRLVRLPAENAALWKIREDGSGLVARTPSGRPAHAGWEDAAVPPSRLAAYLTEFEALLRSYRFHGVPYGHFGDGCVHVRIDFDLDDDSGRQRFRDFLGDAARLVAAHGGSISGEHGDGRARGDLLQYMYSKDAIDLFREVKRVFDPTSLLNPGVIVEPAAATADVRYTTPSTKPRTLEFLYPHDAQDLFGAVHRCTGVGRCVAPNPGNGVMCPSFQATHDEKDSTRGRARVLQDAMAGHLGPDGLRSPEVHEALDLCLACKGCKSDCPTGVDMATYKSEVLHKKYRRRLRPRSHYSLGRLPTWLKLAHHVPWLFNRVGNADMLRKPLAWTAGIDSRRDIPQIATRARRKHWRSSVVGAADSVSRIGATSTEPDKSVVLFVDTFTDNFSPQIAEAIIEVLTDAGYRVHLPTRSLCCGLTWISTGQLDGARRQLERTMHGLLPYVSGGMKVVGIEPSCTATLRSDLTELVDSPEALLVAESVVTLAELLTADSDYLPPDLSAVEVLAQPHCHHHAVMGWDTDRALLERGGARVRTVGGCCGLAGNFGAERGHYDISLAVAETQLLPALRDASADTVFLADGFSCRTQLEAVSTTRGLHLAEVLRRGEPAGL</sequence>
<keyword evidence="4" id="KW-0274">FAD</keyword>
<dbReference type="Pfam" id="PF13183">
    <property type="entry name" value="Fer4_8"/>
    <property type="match status" value="1"/>
</dbReference>
<dbReference type="SUPFAM" id="SSF55103">
    <property type="entry name" value="FAD-linked oxidases, C-terminal domain"/>
    <property type="match status" value="1"/>
</dbReference>
<dbReference type="Pfam" id="PF02913">
    <property type="entry name" value="FAD-oxidase_C"/>
    <property type="match status" value="1"/>
</dbReference>
<dbReference type="InterPro" id="IPR006094">
    <property type="entry name" value="Oxid_FAD_bind_N"/>
</dbReference>
<dbReference type="SUPFAM" id="SSF46548">
    <property type="entry name" value="alpha-helical ferredoxin"/>
    <property type="match status" value="1"/>
</dbReference>
<feature type="domain" description="4Fe-4S ferredoxin-type" evidence="8">
    <location>
        <begin position="597"/>
        <end position="628"/>
    </location>
</feature>
<name>A0ABW2N0I2_9ACTN</name>
<dbReference type="Proteomes" id="UP001596524">
    <property type="component" value="Unassembled WGS sequence"/>
</dbReference>
<protein>
    <submittedName>
        <fullName evidence="10">FAD-binding and (Fe-S)-binding domain-containing protein</fullName>
    </submittedName>
</protein>
<evidence type="ECO:0000313" key="10">
    <source>
        <dbReference type="EMBL" id="MFC7359344.1"/>
    </source>
</evidence>
<dbReference type="InterPro" id="IPR036318">
    <property type="entry name" value="FAD-bd_PCMH-like_sf"/>
</dbReference>
<keyword evidence="2" id="KW-0285">Flavoprotein</keyword>
<evidence type="ECO:0000259" key="8">
    <source>
        <dbReference type="PROSITE" id="PS51379"/>
    </source>
</evidence>
<dbReference type="InterPro" id="IPR016166">
    <property type="entry name" value="FAD-bd_PCMH"/>
</dbReference>
<proteinExistence type="predicted"/>
<evidence type="ECO:0000256" key="2">
    <source>
        <dbReference type="ARBA" id="ARBA00022630"/>
    </source>
</evidence>
<dbReference type="RefSeq" id="WP_255889433.1">
    <property type="nucleotide sequence ID" value="NZ_JAFMZM010000002.1"/>
</dbReference>
<dbReference type="SUPFAM" id="SSF56176">
    <property type="entry name" value="FAD-binding/transporter-associated domain-like"/>
    <property type="match status" value="1"/>
</dbReference>
<dbReference type="Gene3D" id="3.30.465.10">
    <property type="match status" value="1"/>
</dbReference>
<dbReference type="InterPro" id="IPR016171">
    <property type="entry name" value="Vanillyl_alc_oxidase_C-sub2"/>
</dbReference>
<dbReference type="Gene3D" id="1.10.45.10">
    <property type="entry name" value="Vanillyl-alcohol Oxidase, Chain A, domain 4"/>
    <property type="match status" value="1"/>
</dbReference>
<dbReference type="PROSITE" id="PS00198">
    <property type="entry name" value="4FE4S_FER_1"/>
    <property type="match status" value="1"/>
</dbReference>
<evidence type="ECO:0000256" key="1">
    <source>
        <dbReference type="ARBA" id="ARBA00001974"/>
    </source>
</evidence>
<keyword evidence="6" id="KW-0408">Iron</keyword>
<dbReference type="PROSITE" id="PS51379">
    <property type="entry name" value="4FE4S_FER_2"/>
    <property type="match status" value="1"/>
</dbReference>
<feature type="domain" description="FAD-binding PCMH-type" evidence="9">
    <location>
        <begin position="42"/>
        <end position="262"/>
    </location>
</feature>
<evidence type="ECO:0000259" key="9">
    <source>
        <dbReference type="PROSITE" id="PS51387"/>
    </source>
</evidence>
<keyword evidence="3" id="KW-0479">Metal-binding</keyword>
<dbReference type="InterPro" id="IPR004113">
    <property type="entry name" value="FAD-bd_oxidored_4_C"/>
</dbReference>
<dbReference type="InterPro" id="IPR017896">
    <property type="entry name" value="4Fe4S_Fe-S-bd"/>
</dbReference>
<dbReference type="InterPro" id="IPR017900">
    <property type="entry name" value="4Fe4S_Fe_S_CS"/>
</dbReference>
<evidence type="ECO:0000256" key="4">
    <source>
        <dbReference type="ARBA" id="ARBA00022827"/>
    </source>
</evidence>
<dbReference type="InterPro" id="IPR016169">
    <property type="entry name" value="FAD-bd_PCMH_sub2"/>
</dbReference>
<dbReference type="InterPro" id="IPR004017">
    <property type="entry name" value="Cys_rich_dom"/>
</dbReference>
<accession>A0ABW2N0I2</accession>
<gene>
    <name evidence="10" type="ORF">ACFQO6_03605</name>
</gene>
<keyword evidence="11" id="KW-1185">Reference proteome</keyword>
<evidence type="ECO:0000256" key="6">
    <source>
        <dbReference type="ARBA" id="ARBA00023004"/>
    </source>
</evidence>
<dbReference type="PANTHER" id="PTHR11748:SF119">
    <property type="entry name" value="D-2-HYDROXYGLUTARATE DEHYDROGENASE"/>
    <property type="match status" value="1"/>
</dbReference>
<reference evidence="11" key="1">
    <citation type="journal article" date="2019" name="Int. J. Syst. Evol. Microbiol.">
        <title>The Global Catalogue of Microorganisms (GCM) 10K type strain sequencing project: providing services to taxonomists for standard genome sequencing and annotation.</title>
        <authorList>
            <consortium name="The Broad Institute Genomics Platform"/>
            <consortium name="The Broad Institute Genome Sequencing Center for Infectious Disease"/>
            <person name="Wu L."/>
            <person name="Ma J."/>
        </authorList>
    </citation>
    <scope>NUCLEOTIDE SEQUENCE [LARGE SCALE GENOMIC DNA]</scope>
    <source>
        <strain evidence="11">FCH27</strain>
    </source>
</reference>
<organism evidence="10 11">
    <name type="scientific">Nocardioides astragali</name>
    <dbReference type="NCBI Taxonomy" id="1776736"/>
    <lineage>
        <taxon>Bacteria</taxon>
        <taxon>Bacillati</taxon>
        <taxon>Actinomycetota</taxon>
        <taxon>Actinomycetes</taxon>
        <taxon>Propionibacteriales</taxon>
        <taxon>Nocardioidaceae</taxon>
        <taxon>Nocardioides</taxon>
    </lineage>
</organism>
<comment type="caution">
    <text evidence="10">The sequence shown here is derived from an EMBL/GenBank/DDBJ whole genome shotgun (WGS) entry which is preliminary data.</text>
</comment>